<dbReference type="Proteomes" id="UP000001400">
    <property type="component" value="Chromosome"/>
</dbReference>
<dbReference type="InterPro" id="IPR001135">
    <property type="entry name" value="NADH_Q_OxRdtase_suD"/>
</dbReference>
<name>B5I9E7_ACIB4</name>
<reference evidence="3" key="1">
    <citation type="submission" date="2010-02" db="EMBL/GenBank/DDBJ databases">
        <title>Complete sequence of Aciduliprofundum boonei T469.</title>
        <authorList>
            <consortium name="US DOE Joint Genome Institute"/>
            <person name="Lucas S."/>
            <person name="Copeland A."/>
            <person name="Lapidus A."/>
            <person name="Cheng J.-F."/>
            <person name="Bruce D."/>
            <person name="Goodwin L."/>
            <person name="Pitluck S."/>
            <person name="Saunders E."/>
            <person name="Detter J.C."/>
            <person name="Han C."/>
            <person name="Tapia R."/>
            <person name="Land M."/>
            <person name="Hauser L."/>
            <person name="Kyrpides N."/>
            <person name="Mikhailova N."/>
            <person name="Flores G."/>
            <person name="Reysenbach A.-L."/>
            <person name="Woyke T."/>
        </authorList>
    </citation>
    <scope>NUCLEOTIDE SEQUENCE</scope>
    <source>
        <strain evidence="3">T469</strain>
    </source>
</reference>
<gene>
    <name evidence="3" type="ordered locus">Aboo_0775</name>
</gene>
<dbReference type="PANTHER" id="PTHR43485:SF1">
    <property type="entry name" value="FORMATE HYDROGENLYASE SUBUNIT 5-RELATED"/>
    <property type="match status" value="1"/>
</dbReference>
<evidence type="ECO:0000256" key="1">
    <source>
        <dbReference type="ARBA" id="ARBA00023002"/>
    </source>
</evidence>
<protein>
    <submittedName>
        <fullName evidence="3">NADH-ubiquinone oxidoreductase, chain 49kDa</fullName>
    </submittedName>
</protein>
<dbReference type="KEGG" id="abi:Aboo_0775"/>
<keyword evidence="1" id="KW-0560">Oxidoreductase</keyword>
<dbReference type="Gene3D" id="1.10.645.10">
    <property type="entry name" value="Cytochrome-c3 Hydrogenase, chain B"/>
    <property type="match status" value="1"/>
</dbReference>
<dbReference type="GeneID" id="8827725"/>
<dbReference type="Pfam" id="PF00346">
    <property type="entry name" value="Complex1_49kDa"/>
    <property type="match status" value="1"/>
</dbReference>
<feature type="domain" description="NADH-quinone oxidoreductase subunit D" evidence="2">
    <location>
        <begin position="202"/>
        <end position="324"/>
    </location>
</feature>
<evidence type="ECO:0000313" key="4">
    <source>
        <dbReference type="Proteomes" id="UP000001400"/>
    </source>
</evidence>
<dbReference type="RefSeq" id="WP_008082654.1">
    <property type="nucleotide sequence ID" value="NC_013926.1"/>
</dbReference>
<dbReference type="GO" id="GO:0048038">
    <property type="term" value="F:quinone binding"/>
    <property type="evidence" value="ECO:0007669"/>
    <property type="project" value="InterPro"/>
</dbReference>
<accession>B5I9E7</accession>
<dbReference type="EMBL" id="CP001941">
    <property type="protein sequence ID" value="ADD08584.1"/>
    <property type="molecule type" value="Genomic_DNA"/>
</dbReference>
<dbReference type="SUPFAM" id="SSF56762">
    <property type="entry name" value="HydB/Nqo4-like"/>
    <property type="match status" value="1"/>
</dbReference>
<dbReference type="InterPro" id="IPR052197">
    <property type="entry name" value="ComplexI_49kDa-like"/>
</dbReference>
<sequence length="412" mass="47083">MSEEFKDPMKINDALTAILPENNGYRFIWTNYENGEIKHTLWENIPEGFYERRPLARAFMNNYEIEAKDCGKVLTYGPAAGGLGEAGAFKIATCGERIDSLVPYLGFKKREMLNKAIGKEPWEALPYVERITGQFSISYASLFYGLVFGIDCPDYLLFAKELERVHNHIWVMHKLAGDASQKVANMHLAAITEEFLRLNLKTLGHRYGMNFLRTGPRKYDKFHENLSELKKWFLETAEELSDSRIFIDRLQTTCILKKLDILRNDGVGIPARASGVLRDARKIGIFKDLYGDYSPPMESYGDSLSRFLIRVKEVEKSFEILESIELKECKVKRNAKKDGFYEGMAEAPPGDIYMGVKIEKGRVREIIIRPPSLVMYHAFSVGIRGNVFTDFPFALDSFGAYFSDADIFGRWG</sequence>
<dbReference type="GO" id="GO:0051287">
    <property type="term" value="F:NAD binding"/>
    <property type="evidence" value="ECO:0007669"/>
    <property type="project" value="InterPro"/>
</dbReference>
<dbReference type="PANTHER" id="PTHR43485">
    <property type="entry name" value="HYDROGENASE-4 COMPONENT G"/>
    <property type="match status" value="1"/>
</dbReference>
<dbReference type="eggNOG" id="arCOG01547">
    <property type="taxonomic scope" value="Archaea"/>
</dbReference>
<dbReference type="InterPro" id="IPR029014">
    <property type="entry name" value="NiFe-Hase_large"/>
</dbReference>
<dbReference type="STRING" id="439481.Aboo_0775"/>
<evidence type="ECO:0000313" key="3">
    <source>
        <dbReference type="EMBL" id="ADD08584.1"/>
    </source>
</evidence>
<keyword evidence="4" id="KW-1185">Reference proteome</keyword>
<evidence type="ECO:0000259" key="2">
    <source>
        <dbReference type="Pfam" id="PF00346"/>
    </source>
</evidence>
<proteinExistence type="predicted"/>
<dbReference type="GO" id="GO:0016651">
    <property type="term" value="F:oxidoreductase activity, acting on NAD(P)H"/>
    <property type="evidence" value="ECO:0007669"/>
    <property type="project" value="InterPro"/>
</dbReference>
<organism evidence="3 4">
    <name type="scientific">Aciduliprofundum boonei (strain DSM 19572 / T469)</name>
    <dbReference type="NCBI Taxonomy" id="439481"/>
    <lineage>
        <taxon>Archaea</taxon>
        <taxon>Methanobacteriati</taxon>
        <taxon>Thermoplasmatota</taxon>
        <taxon>DHVE2 group</taxon>
        <taxon>Candidatus Aciduliprofundum</taxon>
    </lineage>
</organism>
<dbReference type="AlphaFoldDB" id="B5I9E7"/>
<dbReference type="OrthoDB" id="43567at2157"/>
<dbReference type="HOGENOM" id="CLU_057086_0_0_2"/>